<keyword evidence="2" id="KW-1185">Reference proteome</keyword>
<dbReference type="Proteomes" id="UP000321157">
    <property type="component" value="Unassembled WGS sequence"/>
</dbReference>
<accession>A0A511V2E5</accession>
<proteinExistence type="predicted"/>
<dbReference type="AlphaFoldDB" id="A0A511V2E5"/>
<sequence>MKKAKAVSETENKQNPIQIQSVSKDELEKVTAAGTIFLPYQFTFSIKVSTNPDTAQRFAPGASTLVIYSNATSYESSPSNTYWIDVFKVGSSSPIGRAYFTRKGIRIIIWKTSIIYIVFYPRESDNRVESFLYGFSLNYTLHYKTNNAILHIYHVMHDTL</sequence>
<reference evidence="1 2" key="1">
    <citation type="submission" date="2019-07" db="EMBL/GenBank/DDBJ databases">
        <title>Whole genome shotgun sequence of Aneurinibacillus danicus NBRC 102444.</title>
        <authorList>
            <person name="Hosoyama A."/>
            <person name="Uohara A."/>
            <person name="Ohji S."/>
            <person name="Ichikawa N."/>
        </authorList>
    </citation>
    <scope>NUCLEOTIDE SEQUENCE [LARGE SCALE GENOMIC DNA]</scope>
    <source>
        <strain evidence="1 2">NBRC 102444</strain>
    </source>
</reference>
<protein>
    <submittedName>
        <fullName evidence="1">Uncharacterized protein</fullName>
    </submittedName>
</protein>
<dbReference type="EMBL" id="BJXX01000022">
    <property type="protein sequence ID" value="GEN33086.1"/>
    <property type="molecule type" value="Genomic_DNA"/>
</dbReference>
<dbReference type="RefSeq" id="WP_146808385.1">
    <property type="nucleotide sequence ID" value="NZ_BJXX01000022.1"/>
</dbReference>
<comment type="caution">
    <text evidence="1">The sequence shown here is derived from an EMBL/GenBank/DDBJ whole genome shotgun (WGS) entry which is preliminary data.</text>
</comment>
<name>A0A511V2E5_9BACL</name>
<evidence type="ECO:0000313" key="1">
    <source>
        <dbReference type="EMBL" id="GEN33086.1"/>
    </source>
</evidence>
<organism evidence="1 2">
    <name type="scientific">Aneurinibacillus danicus</name>
    <dbReference type="NCBI Taxonomy" id="267746"/>
    <lineage>
        <taxon>Bacteria</taxon>
        <taxon>Bacillati</taxon>
        <taxon>Bacillota</taxon>
        <taxon>Bacilli</taxon>
        <taxon>Bacillales</taxon>
        <taxon>Paenibacillaceae</taxon>
        <taxon>Aneurinibacillus group</taxon>
        <taxon>Aneurinibacillus</taxon>
    </lineage>
</organism>
<evidence type="ECO:0000313" key="2">
    <source>
        <dbReference type="Proteomes" id="UP000321157"/>
    </source>
</evidence>
<gene>
    <name evidence="1" type="ORF">ADA01nite_05460</name>
</gene>